<organism evidence="1 2">
    <name type="scientific">Leucogyrophana mollusca</name>
    <dbReference type="NCBI Taxonomy" id="85980"/>
    <lineage>
        <taxon>Eukaryota</taxon>
        <taxon>Fungi</taxon>
        <taxon>Dikarya</taxon>
        <taxon>Basidiomycota</taxon>
        <taxon>Agaricomycotina</taxon>
        <taxon>Agaricomycetes</taxon>
        <taxon>Agaricomycetidae</taxon>
        <taxon>Boletales</taxon>
        <taxon>Boletales incertae sedis</taxon>
        <taxon>Leucogyrophana</taxon>
    </lineage>
</organism>
<reference evidence="1" key="1">
    <citation type="journal article" date="2021" name="New Phytol.">
        <title>Evolutionary innovations through gain and loss of genes in the ectomycorrhizal Boletales.</title>
        <authorList>
            <person name="Wu G."/>
            <person name="Miyauchi S."/>
            <person name="Morin E."/>
            <person name="Kuo A."/>
            <person name="Drula E."/>
            <person name="Varga T."/>
            <person name="Kohler A."/>
            <person name="Feng B."/>
            <person name="Cao Y."/>
            <person name="Lipzen A."/>
            <person name="Daum C."/>
            <person name="Hundley H."/>
            <person name="Pangilinan J."/>
            <person name="Johnson J."/>
            <person name="Barry K."/>
            <person name="LaButti K."/>
            <person name="Ng V."/>
            <person name="Ahrendt S."/>
            <person name="Min B."/>
            <person name="Choi I.G."/>
            <person name="Park H."/>
            <person name="Plett J.M."/>
            <person name="Magnuson J."/>
            <person name="Spatafora J.W."/>
            <person name="Nagy L.G."/>
            <person name="Henrissat B."/>
            <person name="Grigoriev I.V."/>
            <person name="Yang Z.L."/>
            <person name="Xu J."/>
            <person name="Martin F.M."/>
        </authorList>
    </citation>
    <scope>NUCLEOTIDE SEQUENCE</scope>
    <source>
        <strain evidence="1">KUC20120723A-06</strain>
    </source>
</reference>
<proteinExistence type="predicted"/>
<comment type="caution">
    <text evidence="1">The sequence shown here is derived from an EMBL/GenBank/DDBJ whole genome shotgun (WGS) entry which is preliminary data.</text>
</comment>
<evidence type="ECO:0000313" key="1">
    <source>
        <dbReference type="EMBL" id="KAH7917257.1"/>
    </source>
</evidence>
<keyword evidence="2" id="KW-1185">Reference proteome</keyword>
<name>A0ACB8AV77_9AGAM</name>
<protein>
    <submittedName>
        <fullName evidence="1">Uncharacterized protein</fullName>
    </submittedName>
</protein>
<gene>
    <name evidence="1" type="ORF">BV22DRAFT_1135556</name>
</gene>
<accession>A0ACB8AV77</accession>
<evidence type="ECO:0000313" key="2">
    <source>
        <dbReference type="Proteomes" id="UP000790709"/>
    </source>
</evidence>
<dbReference type="Proteomes" id="UP000790709">
    <property type="component" value="Unassembled WGS sequence"/>
</dbReference>
<sequence>MAGTETPPEASLNEGYIDPRLTVLSQVARPTASNVDGGRDTRAGVGAIRAATSRKVLQRFVARGGLWLATTPRIEPRGGHCSPSYHPRLDRPRQPQPRVPEDLTLLHGVQPLPQPDQLLHPQTSPYPPQPHLRPPQPDPYQAQLGLFQPVPPPLDQEPWDRVIEPSYQDSAVYGDNAMPSAEAVGRGSDSVEDDVGRLRYVDAAGHQNVAPPREGADIPPAVMGEQPALTPIETLPPNLQQWPWAGLAGGMPSCIRIPVPPPTVQEILGPNRSNTHSLSPVLVGWPRERLWGAVSRLAQESFTSRCLYVNAFMEREERRPLIRTLLGLAGEDYGIRDIVGQMTKGQLDQYVGMIEPYHSYVRTRMRRWSDDFVETMWKTPGCGFLKSSYGRYSWAHTYVSGRLHPWSHWIIDAWLDEAMFIENKESTRLWLTASRTVPPYPPIPIIALAILMIQRVFDKAQADIDRKPYVTSEDREREEYRRLIKMLHEDFQRPEVREYMHIMYGNLVLKGSKRILVSQLSFP</sequence>
<dbReference type="EMBL" id="MU267157">
    <property type="protein sequence ID" value="KAH7917257.1"/>
    <property type="molecule type" value="Genomic_DNA"/>
</dbReference>